<name>A0A0H3HLC8_BURP2</name>
<dbReference type="RefSeq" id="WP_004549687.1">
    <property type="nucleotide sequence ID" value="NC_017831.1"/>
</dbReference>
<dbReference type="AlphaFoldDB" id="A0A0H3HLC8"/>
<accession>A0A0H3HLC8</accession>
<reference evidence="1 2" key="1">
    <citation type="journal article" date="2012" name="PLoS ONE">
        <title>Evolution of Burkholderia pseudomallei in recurrent melioidosis.</title>
        <authorList>
            <person name="Hayden H.S."/>
            <person name="Lim R."/>
            <person name="Brittnacher M.J."/>
            <person name="Sims E.H."/>
            <person name="Ramage E.R."/>
            <person name="Fong C."/>
            <person name="Wu Z."/>
            <person name="Crist E."/>
            <person name="Chang J."/>
            <person name="Zhou Y."/>
            <person name="Radey M."/>
            <person name="Rohmer L."/>
            <person name="Haugen E."/>
            <person name="Gillett W."/>
            <person name="Wuthiekanun V."/>
            <person name="Peacock S.J."/>
            <person name="Kaul R."/>
            <person name="Miller S.I."/>
            <person name="Manoil C."/>
            <person name="Jacobs M.A."/>
        </authorList>
    </citation>
    <scope>NUCLEOTIDE SEQUENCE [LARGE SCALE GENOMIC DNA]</scope>
    <source>
        <strain evidence="1 2">1026b</strain>
    </source>
</reference>
<dbReference type="PATRIC" id="fig|884204.6.peg.2311"/>
<proteinExistence type="predicted"/>
<sequence length="72" mass="8290">MIHIHANHEYNVRETLTWAKLQDAIERHDRNYFAGHCLDAIELMPSGAMQRIEPAADTSIEPFAASTHAYRR</sequence>
<dbReference type="Proteomes" id="UP000010087">
    <property type="component" value="Chromosome 1"/>
</dbReference>
<dbReference type="EMBL" id="CP002833">
    <property type="protein sequence ID" value="AFI66757.1"/>
    <property type="molecule type" value="Genomic_DNA"/>
</dbReference>
<organism evidence="1 2">
    <name type="scientific">Burkholderia pseudomallei (strain 1026b)</name>
    <dbReference type="NCBI Taxonomy" id="884204"/>
    <lineage>
        <taxon>Bacteria</taxon>
        <taxon>Pseudomonadati</taxon>
        <taxon>Pseudomonadota</taxon>
        <taxon>Betaproteobacteria</taxon>
        <taxon>Burkholderiales</taxon>
        <taxon>Burkholderiaceae</taxon>
        <taxon>Burkholderia</taxon>
        <taxon>pseudomallei group</taxon>
    </lineage>
</organism>
<evidence type="ECO:0000313" key="2">
    <source>
        <dbReference type="Proteomes" id="UP000010087"/>
    </source>
</evidence>
<dbReference type="KEGG" id="bpz:BP1026B_I2143"/>
<gene>
    <name evidence="1" type="ordered locus">BP1026B_I2143</name>
</gene>
<protein>
    <submittedName>
        <fullName evidence="1">Gp52</fullName>
    </submittedName>
</protein>
<evidence type="ECO:0000313" key="1">
    <source>
        <dbReference type="EMBL" id="AFI66757.1"/>
    </source>
</evidence>